<dbReference type="InterPro" id="IPR011990">
    <property type="entry name" value="TPR-like_helical_dom_sf"/>
</dbReference>
<dbReference type="Pfam" id="PF13432">
    <property type="entry name" value="TPR_16"/>
    <property type="match status" value="1"/>
</dbReference>
<evidence type="ECO:0000313" key="4">
    <source>
        <dbReference type="Proteomes" id="UP000030826"/>
    </source>
</evidence>
<sequence length="215" mass="23864">MRFFFALLPVVLVAPPALAQPLAPSPEIEAIAPDALLPPPDSVPGVSRTDQRTLSRDERLNALFHDLRREGNRARGERIARQIQSIWNDSGSATVDLLLTWSEKAISDNKLPVAFDLVEQGAELQPDNPEIWNRRAMLNYRSGDFGRAIVDVTQVLAREPRHYPALMGLGAMLEETGRNEQAMEAYQRALDVYPTLKDAQDAVARLADLMAGQRA</sequence>
<proteinExistence type="predicted"/>
<protein>
    <submittedName>
        <fullName evidence="3">Uncharacterized protein</fullName>
    </submittedName>
</protein>
<gene>
    <name evidence="3" type="ORF">LA66_04795</name>
</gene>
<dbReference type="PROSITE" id="PS50293">
    <property type="entry name" value="TPR_REGION"/>
    <property type="match status" value="1"/>
</dbReference>
<name>A0A0B1Q994_9HYPH</name>
<reference evidence="3 4" key="1">
    <citation type="submission" date="2014-09" db="EMBL/GenBank/DDBJ databases">
        <title>Isolation and characterization of Aurantimonas altamirensis ON-56566 from clinical sample following a dog bite.</title>
        <authorList>
            <person name="Eshaghi A."/>
            <person name="Li A."/>
            <person name="Shahinas D."/>
            <person name="Bahn P."/>
            <person name="Kus J.V."/>
            <person name="Patel S.N."/>
        </authorList>
    </citation>
    <scope>NUCLEOTIDE SEQUENCE [LARGE SCALE GENOMIC DNA]</scope>
    <source>
        <strain evidence="3 4">ON-56566</strain>
    </source>
</reference>
<dbReference type="SMART" id="SM00028">
    <property type="entry name" value="TPR"/>
    <property type="match status" value="2"/>
</dbReference>
<feature type="repeat" description="TPR" evidence="1">
    <location>
        <begin position="163"/>
        <end position="196"/>
    </location>
</feature>
<dbReference type="EMBL" id="JRFJ01000001">
    <property type="protein sequence ID" value="KHJ55941.1"/>
    <property type="molecule type" value="Genomic_DNA"/>
</dbReference>
<evidence type="ECO:0000256" key="2">
    <source>
        <dbReference type="SAM" id="SignalP"/>
    </source>
</evidence>
<keyword evidence="1" id="KW-0802">TPR repeat</keyword>
<dbReference type="Proteomes" id="UP000030826">
    <property type="component" value="Unassembled WGS sequence"/>
</dbReference>
<dbReference type="AlphaFoldDB" id="A0A0B1Q994"/>
<dbReference type="Gene3D" id="1.25.40.10">
    <property type="entry name" value="Tetratricopeptide repeat domain"/>
    <property type="match status" value="1"/>
</dbReference>
<keyword evidence="2" id="KW-0732">Signal</keyword>
<dbReference type="InterPro" id="IPR019734">
    <property type="entry name" value="TPR_rpt"/>
</dbReference>
<organism evidence="3 4">
    <name type="scientific">Aureimonas altamirensis</name>
    <dbReference type="NCBI Taxonomy" id="370622"/>
    <lineage>
        <taxon>Bacteria</taxon>
        <taxon>Pseudomonadati</taxon>
        <taxon>Pseudomonadota</taxon>
        <taxon>Alphaproteobacteria</taxon>
        <taxon>Hyphomicrobiales</taxon>
        <taxon>Aurantimonadaceae</taxon>
        <taxon>Aureimonas</taxon>
    </lineage>
</organism>
<accession>A0A0B1Q994</accession>
<feature type="chain" id="PRO_5002080486" evidence="2">
    <location>
        <begin position="20"/>
        <end position="215"/>
    </location>
</feature>
<dbReference type="RefSeq" id="WP_039189093.1">
    <property type="nucleotide sequence ID" value="NZ_JRFJ01000001.1"/>
</dbReference>
<evidence type="ECO:0000313" key="3">
    <source>
        <dbReference type="EMBL" id="KHJ55941.1"/>
    </source>
</evidence>
<dbReference type="STRING" id="370622.LA66_04795"/>
<evidence type="ECO:0000256" key="1">
    <source>
        <dbReference type="PROSITE-ProRule" id="PRU00339"/>
    </source>
</evidence>
<dbReference type="PROSITE" id="PS50005">
    <property type="entry name" value="TPR"/>
    <property type="match status" value="1"/>
</dbReference>
<feature type="signal peptide" evidence="2">
    <location>
        <begin position="1"/>
        <end position="19"/>
    </location>
</feature>
<dbReference type="SUPFAM" id="SSF48452">
    <property type="entry name" value="TPR-like"/>
    <property type="match status" value="1"/>
</dbReference>
<comment type="caution">
    <text evidence="3">The sequence shown here is derived from an EMBL/GenBank/DDBJ whole genome shotgun (WGS) entry which is preliminary data.</text>
</comment>
<dbReference type="OrthoDB" id="9815010at2"/>